<protein>
    <submittedName>
        <fullName evidence="1">Uncharacterized protein</fullName>
    </submittedName>
</protein>
<dbReference type="Gene3D" id="3.40.50.450">
    <property type="match status" value="1"/>
</dbReference>
<sequence length="291" mass="32685">MFCEKTVPVKPNEDGAYLFTGCSCSQDGTYAIDRRFYEDLNKLAPAEKREQFYLLSGLIREMLELNKDVYITRENKDAMLASAMIPTSLEEKMEKCLLSLHRKVEGPNELLSLAPIEHSYNITYSPSLQEFIYVLEELKTQKLVERRGQALSLTPAGWAKAEELKENRSSKQCFLAVGMEPELLEPLKAALLPKLKESGYEAVTPEAEERVDRSTEQAIRGSDLVIADFTNQARSVYFEAGYAKGLGLKVIGTVRRDSTAGLLLDPSGDPPIVWDTPEDLAEQLQERIAKK</sequence>
<reference evidence="1 2" key="1">
    <citation type="submission" date="2022-02" db="EMBL/GenBank/DDBJ databases">
        <title>Paenibacillus sp. MBLB1776 Whole Genome Shotgun Sequencing.</title>
        <authorList>
            <person name="Hwang C.Y."/>
            <person name="Cho E.-S."/>
            <person name="Seo M.-J."/>
        </authorList>
    </citation>
    <scope>NUCLEOTIDE SEQUENCE [LARGE SCALE GENOMIC DNA]</scope>
    <source>
        <strain evidence="1 2">MBLB1776</strain>
    </source>
</reference>
<gene>
    <name evidence="1" type="ORF">MJA45_23735</name>
</gene>
<dbReference type="KEGG" id="paun:MJA45_23735"/>
<dbReference type="Proteomes" id="UP001305702">
    <property type="component" value="Chromosome"/>
</dbReference>
<accession>A0AA96LCF2</accession>
<organism evidence="1 2">
    <name type="scientific">Paenibacillus aurantius</name>
    <dbReference type="NCBI Taxonomy" id="2918900"/>
    <lineage>
        <taxon>Bacteria</taxon>
        <taxon>Bacillati</taxon>
        <taxon>Bacillota</taxon>
        <taxon>Bacilli</taxon>
        <taxon>Bacillales</taxon>
        <taxon>Paenibacillaceae</taxon>
        <taxon>Paenibacillus</taxon>
    </lineage>
</organism>
<dbReference type="AlphaFoldDB" id="A0AA96LCF2"/>
<dbReference type="EMBL" id="CP130318">
    <property type="protein sequence ID" value="WNQ10598.1"/>
    <property type="molecule type" value="Genomic_DNA"/>
</dbReference>
<proteinExistence type="predicted"/>
<evidence type="ECO:0000313" key="1">
    <source>
        <dbReference type="EMBL" id="WNQ10598.1"/>
    </source>
</evidence>
<evidence type="ECO:0000313" key="2">
    <source>
        <dbReference type="Proteomes" id="UP001305702"/>
    </source>
</evidence>
<name>A0AA96LCF2_9BACL</name>
<dbReference type="RefSeq" id="WP_315604372.1">
    <property type="nucleotide sequence ID" value="NZ_CP130318.1"/>
</dbReference>
<keyword evidence="2" id="KW-1185">Reference proteome</keyword>